<name>A0ABW1L0C4_9PROT</name>
<keyword evidence="3" id="KW-1185">Reference proteome</keyword>
<accession>A0ABW1L0C4</accession>
<dbReference type="Gene3D" id="3.40.50.720">
    <property type="entry name" value="NAD(P)-binding Rossmann-like Domain"/>
    <property type="match status" value="1"/>
</dbReference>
<dbReference type="CDD" id="cd05271">
    <property type="entry name" value="NDUFA9_like_SDR_a"/>
    <property type="match status" value="1"/>
</dbReference>
<proteinExistence type="predicted"/>
<organism evidence="2 3">
    <name type="scientific">Hyphococcus aureus</name>
    <dbReference type="NCBI Taxonomy" id="2666033"/>
    <lineage>
        <taxon>Bacteria</taxon>
        <taxon>Pseudomonadati</taxon>
        <taxon>Pseudomonadota</taxon>
        <taxon>Alphaproteobacteria</taxon>
        <taxon>Parvularculales</taxon>
        <taxon>Parvularculaceae</taxon>
        <taxon>Hyphococcus</taxon>
    </lineage>
</organism>
<dbReference type="SUPFAM" id="SSF51735">
    <property type="entry name" value="NAD(P)-binding Rossmann-fold domains"/>
    <property type="match status" value="1"/>
</dbReference>
<dbReference type="InterPro" id="IPR001509">
    <property type="entry name" value="Epimerase_deHydtase"/>
</dbReference>
<dbReference type="Proteomes" id="UP001596116">
    <property type="component" value="Unassembled WGS sequence"/>
</dbReference>
<protein>
    <submittedName>
        <fullName evidence="2">Complex I NDUFA9 subunit family protein</fullName>
    </submittedName>
</protein>
<feature type="domain" description="NAD-dependent epimerase/dehydratase" evidence="1">
    <location>
        <begin position="7"/>
        <end position="215"/>
    </location>
</feature>
<dbReference type="PANTHER" id="PTHR12126:SF11">
    <property type="entry name" value="NADH DEHYDROGENASE [UBIQUINONE] 1 ALPHA SUBCOMPLEX SUBUNIT 9, MITOCHONDRIAL"/>
    <property type="match status" value="1"/>
</dbReference>
<sequence>MTGKLAVVFGGSGFVGRNVVRELARRGWRVRVAVRRPHHAQFLRPMGAVGQIQLKQCNVRHAPSVADALTDADAVINLVGILYQSGSQRFDTVQAAGAATVARLAAEAGVTNFVHMSAIGADAKGESDYARTKGEAERAVMEAIPSAVIIRPSIVFGTEDEFFNKFASMAGISPALPLIGGGKTKFQPVYVDDVADAICEALVRPEAAGQIYEIGGPRVYTFRELMELMLSETGQKRILLPVPFPVASLMGLGGEIAGWAPFVEPPLTRDQVKLLKHDNVVGERARALSDLGVEAQTVESILPSYMVRYRRYGQFAEHAA</sequence>
<dbReference type="PANTHER" id="PTHR12126">
    <property type="entry name" value="NADH-UBIQUINONE OXIDOREDUCTASE 39 KDA SUBUNIT-RELATED"/>
    <property type="match status" value="1"/>
</dbReference>
<gene>
    <name evidence="2" type="ORF">ACFMB1_19605</name>
</gene>
<dbReference type="InterPro" id="IPR051207">
    <property type="entry name" value="ComplexI_NDUFA9_subunit"/>
</dbReference>
<dbReference type="RefSeq" id="WP_379880836.1">
    <property type="nucleotide sequence ID" value="NZ_JBHPON010000003.1"/>
</dbReference>
<evidence type="ECO:0000313" key="2">
    <source>
        <dbReference type="EMBL" id="MFC6037768.1"/>
    </source>
</evidence>
<dbReference type="Pfam" id="PF01370">
    <property type="entry name" value="Epimerase"/>
    <property type="match status" value="1"/>
</dbReference>
<evidence type="ECO:0000313" key="3">
    <source>
        <dbReference type="Proteomes" id="UP001596116"/>
    </source>
</evidence>
<evidence type="ECO:0000259" key="1">
    <source>
        <dbReference type="Pfam" id="PF01370"/>
    </source>
</evidence>
<dbReference type="EMBL" id="JBHPON010000003">
    <property type="protein sequence ID" value="MFC6037768.1"/>
    <property type="molecule type" value="Genomic_DNA"/>
</dbReference>
<comment type="caution">
    <text evidence="2">The sequence shown here is derived from an EMBL/GenBank/DDBJ whole genome shotgun (WGS) entry which is preliminary data.</text>
</comment>
<dbReference type="InterPro" id="IPR036291">
    <property type="entry name" value="NAD(P)-bd_dom_sf"/>
</dbReference>
<reference evidence="2 3" key="1">
    <citation type="submission" date="2024-09" db="EMBL/GenBank/DDBJ databases">
        <authorList>
            <person name="Zhang Z.-H."/>
        </authorList>
    </citation>
    <scope>NUCLEOTIDE SEQUENCE [LARGE SCALE GENOMIC DNA]</scope>
    <source>
        <strain evidence="2 3">HHTR114</strain>
    </source>
</reference>